<dbReference type="InterPro" id="IPR038765">
    <property type="entry name" value="Papain-like_cys_pep_sf"/>
</dbReference>
<evidence type="ECO:0000313" key="7">
    <source>
        <dbReference type="EMBL" id="SPF37533.1"/>
    </source>
</evidence>
<accession>A0A2U3KD03</accession>
<evidence type="ECO:0000256" key="2">
    <source>
        <dbReference type="ARBA" id="ARBA00022670"/>
    </source>
</evidence>
<feature type="domain" description="NlpC/P60" evidence="6">
    <location>
        <begin position="275"/>
        <end position="396"/>
    </location>
</feature>
<dbReference type="PROSITE" id="PS51935">
    <property type="entry name" value="NLPC_P60"/>
    <property type="match status" value="1"/>
</dbReference>
<feature type="coiled-coil region" evidence="5">
    <location>
        <begin position="222"/>
        <end position="256"/>
    </location>
</feature>
<name>A0A2U3KD03_9FIRM</name>
<dbReference type="EMBL" id="OMOF01000094">
    <property type="protein sequence ID" value="SPF37533.1"/>
    <property type="molecule type" value="Genomic_DNA"/>
</dbReference>
<dbReference type="Gene3D" id="6.10.250.3150">
    <property type="match status" value="1"/>
</dbReference>
<keyword evidence="5" id="KW-0175">Coiled coil</keyword>
<dbReference type="SUPFAM" id="SSF54001">
    <property type="entry name" value="Cysteine proteinases"/>
    <property type="match status" value="1"/>
</dbReference>
<dbReference type="GO" id="GO:0006508">
    <property type="term" value="P:proteolysis"/>
    <property type="evidence" value="ECO:0007669"/>
    <property type="project" value="UniProtKB-KW"/>
</dbReference>
<dbReference type="PANTHER" id="PTHR47053:SF1">
    <property type="entry name" value="MUREIN DD-ENDOPEPTIDASE MEPH-RELATED"/>
    <property type="match status" value="1"/>
</dbReference>
<proteinExistence type="inferred from homology"/>
<comment type="similarity">
    <text evidence="1">Belongs to the peptidase C40 family.</text>
</comment>
<dbReference type="Gene3D" id="3.90.1720.10">
    <property type="entry name" value="endopeptidase domain like (from Nostoc punctiforme)"/>
    <property type="match status" value="1"/>
</dbReference>
<dbReference type="AlphaFoldDB" id="A0A2U3KD03"/>
<dbReference type="InterPro" id="IPR000064">
    <property type="entry name" value="NLP_P60_dom"/>
</dbReference>
<sequence length="398" mass="44255">MTKLPYSLLSLLVIFLICTYVKPVYAVNLQNNLHGYQSQLSTLKQQAVSQTQKESASVQQAQSIQTSINLLQATVEQDNVLIRQHQTDILDLKGQEEKLIAVRQQEIQTLGDYLRTEYEQGDSTYLNQLSWLLSSKTLDDLLTRITYSGSIVDSYKNLGDQINIQAKELQKTLQADQTATALLAQTVQSKQQMMDNLNLALTKQKDLITTLSTAEQQTLIAQRQVQKNIDDTQHLIAAQEREAALAAQEKSKQEQAASEKADQVIGKLTAPVKSNGTIGQLLAFAESFLGSPYVWGGTTPNPGFDCSGLVQYVYSHFGVNLNRVTWDQYQEGQSVAEADLKPGDLVFFSTYAPGASHIGIYVGNRMMLDDSDYGVAYDSLDHPYWAARYLGARRVIAQ</sequence>
<organism evidence="7 8">
    <name type="scientific">Candidatus Desulfosporosinus infrequens</name>
    <dbReference type="NCBI Taxonomy" id="2043169"/>
    <lineage>
        <taxon>Bacteria</taxon>
        <taxon>Bacillati</taxon>
        <taxon>Bacillota</taxon>
        <taxon>Clostridia</taxon>
        <taxon>Eubacteriales</taxon>
        <taxon>Desulfitobacteriaceae</taxon>
        <taxon>Desulfosporosinus</taxon>
    </lineage>
</organism>
<dbReference type="Proteomes" id="UP000238916">
    <property type="component" value="Unassembled WGS sequence"/>
</dbReference>
<keyword evidence="3" id="KW-0378">Hydrolase</keyword>
<keyword evidence="4" id="KW-0788">Thiol protease</keyword>
<keyword evidence="2" id="KW-0645">Protease</keyword>
<evidence type="ECO:0000256" key="5">
    <source>
        <dbReference type="SAM" id="Coils"/>
    </source>
</evidence>
<evidence type="ECO:0000259" key="6">
    <source>
        <dbReference type="PROSITE" id="PS51935"/>
    </source>
</evidence>
<evidence type="ECO:0000256" key="3">
    <source>
        <dbReference type="ARBA" id="ARBA00022801"/>
    </source>
</evidence>
<reference evidence="8" key="1">
    <citation type="submission" date="2018-02" db="EMBL/GenBank/DDBJ databases">
        <authorList>
            <person name="Hausmann B."/>
        </authorList>
    </citation>
    <scope>NUCLEOTIDE SEQUENCE [LARGE SCALE GENOMIC DNA]</scope>
    <source>
        <strain evidence="8">Peat soil MAG SbF1</strain>
    </source>
</reference>
<dbReference type="PANTHER" id="PTHR47053">
    <property type="entry name" value="MUREIN DD-ENDOPEPTIDASE MEPH-RELATED"/>
    <property type="match status" value="1"/>
</dbReference>
<gene>
    <name evidence="7" type="ORF">SBF1_1830004</name>
</gene>
<dbReference type="InterPro" id="IPR051202">
    <property type="entry name" value="Peptidase_C40"/>
</dbReference>
<evidence type="ECO:0000256" key="4">
    <source>
        <dbReference type="ARBA" id="ARBA00022807"/>
    </source>
</evidence>
<dbReference type="OrthoDB" id="9808890at2"/>
<protein>
    <submittedName>
        <fullName evidence="7">NlpC/P60 family protein</fullName>
    </submittedName>
</protein>
<evidence type="ECO:0000313" key="8">
    <source>
        <dbReference type="Proteomes" id="UP000238916"/>
    </source>
</evidence>
<dbReference type="GO" id="GO:0008234">
    <property type="term" value="F:cysteine-type peptidase activity"/>
    <property type="evidence" value="ECO:0007669"/>
    <property type="project" value="UniProtKB-KW"/>
</dbReference>
<evidence type="ECO:0000256" key="1">
    <source>
        <dbReference type="ARBA" id="ARBA00007074"/>
    </source>
</evidence>
<dbReference type="Pfam" id="PF00877">
    <property type="entry name" value="NLPC_P60"/>
    <property type="match status" value="1"/>
</dbReference>